<organism evidence="1">
    <name type="scientific">Rhizophora mucronata</name>
    <name type="common">Asiatic mangrove</name>
    <dbReference type="NCBI Taxonomy" id="61149"/>
    <lineage>
        <taxon>Eukaryota</taxon>
        <taxon>Viridiplantae</taxon>
        <taxon>Streptophyta</taxon>
        <taxon>Embryophyta</taxon>
        <taxon>Tracheophyta</taxon>
        <taxon>Spermatophyta</taxon>
        <taxon>Magnoliopsida</taxon>
        <taxon>eudicotyledons</taxon>
        <taxon>Gunneridae</taxon>
        <taxon>Pentapetalae</taxon>
        <taxon>rosids</taxon>
        <taxon>fabids</taxon>
        <taxon>Malpighiales</taxon>
        <taxon>Rhizophoraceae</taxon>
        <taxon>Rhizophora</taxon>
    </lineage>
</organism>
<proteinExistence type="predicted"/>
<dbReference type="AlphaFoldDB" id="A0A2P2IZV4"/>
<dbReference type="EMBL" id="GGEC01006247">
    <property type="protein sequence ID" value="MBW86730.1"/>
    <property type="molecule type" value="Transcribed_RNA"/>
</dbReference>
<protein>
    <submittedName>
        <fullName evidence="1">Uncharacterized protein</fullName>
    </submittedName>
</protein>
<sequence>MSDKGFLFHPTTISWFTRLVHQCPLKKQCTMRSKNPILVCFSRTSTGPSTFNYFWQGRLILLDQNSSSV</sequence>
<accession>A0A2P2IZV4</accession>
<reference evidence="1" key="1">
    <citation type="submission" date="2018-02" db="EMBL/GenBank/DDBJ databases">
        <title>Rhizophora mucronata_Transcriptome.</title>
        <authorList>
            <person name="Meera S.P."/>
            <person name="Sreeshan A."/>
            <person name="Augustine A."/>
        </authorList>
    </citation>
    <scope>NUCLEOTIDE SEQUENCE</scope>
    <source>
        <tissue evidence="1">Leaf</tissue>
    </source>
</reference>
<evidence type="ECO:0000313" key="1">
    <source>
        <dbReference type="EMBL" id="MBW86730.1"/>
    </source>
</evidence>
<name>A0A2P2IZV4_RHIMU</name>